<reference evidence="4 5" key="1">
    <citation type="submission" date="2016-08" db="EMBL/GenBank/DDBJ databases">
        <title>Whole genome shotgun sequence of Helicobacter pylori strain ATCC43504.</title>
        <authorList>
            <person name="Mimuro H."/>
            <person name="Ogura Y."/>
            <person name="Katsura K."/>
            <person name="Hayashi T."/>
        </authorList>
    </citation>
    <scope>NUCLEOTIDE SEQUENCE [LARGE SCALE GENOMIC DNA]</scope>
    <source>
        <strain evidence="5">ATCC 43504</strain>
    </source>
</reference>
<dbReference type="InterPro" id="IPR002505">
    <property type="entry name" value="PTA_PTB"/>
</dbReference>
<dbReference type="GO" id="GO:0016746">
    <property type="term" value="F:acyltransferase activity"/>
    <property type="evidence" value="ECO:0007669"/>
    <property type="project" value="UniProtKB-KW"/>
</dbReference>
<dbReference type="AlphaFoldDB" id="A0AAD1DC52"/>
<dbReference type="Gene3D" id="3.40.50.10950">
    <property type="match status" value="1"/>
</dbReference>
<dbReference type="InterPro" id="IPR050500">
    <property type="entry name" value="Phos_Acetyltrans/Butyryltrans"/>
</dbReference>
<evidence type="ECO:0000313" key="5">
    <source>
        <dbReference type="Proteomes" id="UP000289281"/>
    </source>
</evidence>
<keyword evidence="2" id="KW-0012">Acyltransferase</keyword>
<evidence type="ECO:0000259" key="3">
    <source>
        <dbReference type="Pfam" id="PF01515"/>
    </source>
</evidence>
<dbReference type="SUPFAM" id="SSF53659">
    <property type="entry name" value="Isocitrate/Isopropylmalate dehydrogenase-like"/>
    <property type="match status" value="1"/>
</dbReference>
<organism evidence="4 5">
    <name type="scientific">Helicobacter pylori</name>
    <name type="common">Campylobacter pylori</name>
    <dbReference type="NCBI Taxonomy" id="210"/>
    <lineage>
        <taxon>Bacteria</taxon>
        <taxon>Pseudomonadati</taxon>
        <taxon>Campylobacterota</taxon>
        <taxon>Epsilonproteobacteria</taxon>
        <taxon>Campylobacterales</taxon>
        <taxon>Helicobacteraceae</taxon>
        <taxon>Helicobacter</taxon>
    </lineage>
</organism>
<dbReference type="EMBL" id="AP017632">
    <property type="protein sequence ID" value="BBI23031.1"/>
    <property type="molecule type" value="Genomic_DNA"/>
</dbReference>
<sequence length="122" mass="13607">MGLEKKAKKQIKKVVLPESEDERILKAAHRLNAMGAVGLILLGDKEAINSKNLNLNLENVEIIDPSTSHYREEFANSLYELRKSKGLSEQEAEQLVLDKTYFATMLVHSGYAHAMVSGVNHS</sequence>
<dbReference type="PANTHER" id="PTHR43356:SF3">
    <property type="entry name" value="PHOSPHATE ACETYLTRANSFERASE"/>
    <property type="match status" value="1"/>
</dbReference>
<evidence type="ECO:0000256" key="2">
    <source>
        <dbReference type="ARBA" id="ARBA00023315"/>
    </source>
</evidence>
<keyword evidence="1" id="KW-0808">Transferase</keyword>
<feature type="domain" description="Phosphate acetyl/butaryl transferase" evidence="3">
    <location>
        <begin position="4"/>
        <end position="122"/>
    </location>
</feature>
<proteinExistence type="predicted"/>
<name>A0AAD1DC52_HELPX</name>
<dbReference type="PANTHER" id="PTHR43356">
    <property type="entry name" value="PHOSPHATE ACETYLTRANSFERASE"/>
    <property type="match status" value="1"/>
</dbReference>
<gene>
    <name evidence="4" type="primary">pta_2</name>
    <name evidence="4" type="ORF">HPATCC43504_01096</name>
</gene>
<protein>
    <submittedName>
        <fullName evidence="4">Phosphate acetyltransferase</fullName>
    </submittedName>
</protein>
<evidence type="ECO:0000256" key="1">
    <source>
        <dbReference type="ARBA" id="ARBA00022679"/>
    </source>
</evidence>
<evidence type="ECO:0000313" key="4">
    <source>
        <dbReference type="EMBL" id="BBI23031.1"/>
    </source>
</evidence>
<dbReference type="InterPro" id="IPR042113">
    <property type="entry name" value="P_AcTrfase_dom1"/>
</dbReference>
<dbReference type="Proteomes" id="UP000289281">
    <property type="component" value="Chromosome"/>
</dbReference>
<accession>A0AAD1DC52</accession>
<dbReference type="Pfam" id="PF01515">
    <property type="entry name" value="PTA_PTB"/>
    <property type="match status" value="1"/>
</dbReference>